<evidence type="ECO:0000256" key="1">
    <source>
        <dbReference type="ARBA" id="ARBA00023002"/>
    </source>
</evidence>
<sequence length="321" mass="34631">MRVSFEEMEGEFLRVLEGLGFSPPKAGHCAGIFAGNSLDGVYSHGLNRFPAFVRSVREGLVDPAAEPELVRTGGSVEYWDGQQGPGMYIASMAMSRAVALAKKGGIGAVSVRNTNHWMRGGTYGWQAAEAGCIGICATNTIANMPAWGSTEPRLGNNPLVIAIPRVKGPVVLDMAMSQFSYGKLQEYEWESRELPVPGGYDDKGVLTTNPGAIKASRRTLPIGYWKGSGLSLILDVLTAGLSGGWSVGEITASGKEYRLSQFFLCINAAYLDEGVMEDILAYTRSGDNVAYPGERTLATRLKNRREGIPVNDKAWKTLLEL</sequence>
<dbReference type="InterPro" id="IPR043143">
    <property type="entry name" value="Mal/L-sulf/L-lact_DH-like_NADP"/>
</dbReference>
<dbReference type="EMBL" id="SODV01000002">
    <property type="protein sequence ID" value="TDW96122.1"/>
    <property type="molecule type" value="Genomic_DNA"/>
</dbReference>
<keyword evidence="1" id="KW-0560">Oxidoreductase</keyword>
<evidence type="ECO:0000313" key="2">
    <source>
        <dbReference type="EMBL" id="TDW96122.1"/>
    </source>
</evidence>
<dbReference type="InterPro" id="IPR003767">
    <property type="entry name" value="Malate/L-lactate_DH-like"/>
</dbReference>
<gene>
    <name evidence="2" type="ORF">EDB95_3945</name>
</gene>
<protein>
    <submittedName>
        <fullName evidence="2">3-dehydro-L-gulonate 2-dehydrogenase</fullName>
    </submittedName>
</protein>
<accession>A0A4V3GKL5</accession>
<dbReference type="NCBIfam" id="NF009750">
    <property type="entry name" value="PRK13260.1"/>
    <property type="match status" value="1"/>
</dbReference>
<dbReference type="OrthoDB" id="9769447at2"/>
<dbReference type="AlphaFoldDB" id="A0A4V3GKL5"/>
<dbReference type="InterPro" id="IPR043144">
    <property type="entry name" value="Mal/L-sulf/L-lact_DH-like_ah"/>
</dbReference>
<proteinExistence type="predicted"/>
<dbReference type="Gene3D" id="1.10.1530.10">
    <property type="match status" value="1"/>
</dbReference>
<dbReference type="RefSeq" id="WP_133996109.1">
    <property type="nucleotide sequence ID" value="NZ_SODV01000002.1"/>
</dbReference>
<dbReference type="InterPro" id="IPR036111">
    <property type="entry name" value="Mal/L-sulfo/L-lacto_DH-like_sf"/>
</dbReference>
<organism evidence="2 3">
    <name type="scientific">Dinghuibacter silviterrae</name>
    <dbReference type="NCBI Taxonomy" id="1539049"/>
    <lineage>
        <taxon>Bacteria</taxon>
        <taxon>Pseudomonadati</taxon>
        <taxon>Bacteroidota</taxon>
        <taxon>Chitinophagia</taxon>
        <taxon>Chitinophagales</taxon>
        <taxon>Chitinophagaceae</taxon>
        <taxon>Dinghuibacter</taxon>
    </lineage>
</organism>
<dbReference type="Gene3D" id="3.30.1370.60">
    <property type="entry name" value="Hypothetical oxidoreductase yiak, domain 2"/>
    <property type="match status" value="1"/>
</dbReference>
<dbReference type="PANTHER" id="PTHR11091">
    <property type="entry name" value="OXIDOREDUCTASE-RELATED"/>
    <property type="match status" value="1"/>
</dbReference>
<evidence type="ECO:0000313" key="3">
    <source>
        <dbReference type="Proteomes" id="UP000294498"/>
    </source>
</evidence>
<dbReference type="Pfam" id="PF02615">
    <property type="entry name" value="Ldh_2"/>
    <property type="match status" value="1"/>
</dbReference>
<keyword evidence="3" id="KW-1185">Reference proteome</keyword>
<dbReference type="GO" id="GO:0016491">
    <property type="term" value="F:oxidoreductase activity"/>
    <property type="evidence" value="ECO:0007669"/>
    <property type="project" value="UniProtKB-KW"/>
</dbReference>
<reference evidence="2 3" key="1">
    <citation type="submission" date="2019-03" db="EMBL/GenBank/DDBJ databases">
        <title>Genomic Encyclopedia of Type Strains, Phase IV (KMG-IV): sequencing the most valuable type-strain genomes for metagenomic binning, comparative biology and taxonomic classification.</title>
        <authorList>
            <person name="Goeker M."/>
        </authorList>
    </citation>
    <scope>NUCLEOTIDE SEQUENCE [LARGE SCALE GENOMIC DNA]</scope>
    <source>
        <strain evidence="2 3">DSM 100059</strain>
    </source>
</reference>
<comment type="caution">
    <text evidence="2">The sequence shown here is derived from an EMBL/GenBank/DDBJ whole genome shotgun (WGS) entry which is preliminary data.</text>
</comment>
<dbReference type="SUPFAM" id="SSF89733">
    <property type="entry name" value="L-sulfolactate dehydrogenase-like"/>
    <property type="match status" value="1"/>
</dbReference>
<dbReference type="Proteomes" id="UP000294498">
    <property type="component" value="Unassembled WGS sequence"/>
</dbReference>
<dbReference type="PANTHER" id="PTHR11091:SF3">
    <property type="entry name" value="2,3-DIKETO-L-GULONATE REDUCTASE"/>
    <property type="match status" value="1"/>
</dbReference>
<name>A0A4V3GKL5_9BACT</name>